<dbReference type="NCBIfam" id="TIGR01841">
    <property type="entry name" value="phasin"/>
    <property type="match status" value="1"/>
</dbReference>
<evidence type="ECO:0000313" key="2">
    <source>
        <dbReference type="EMBL" id="CAG2161239.1"/>
    </source>
</evidence>
<dbReference type="InterPro" id="IPR018968">
    <property type="entry name" value="Phasin"/>
</dbReference>
<dbReference type="EMBL" id="CAJPVI010000117">
    <property type="protein sequence ID" value="CAG2161239.1"/>
    <property type="molecule type" value="Genomic_DNA"/>
</dbReference>
<organism evidence="2 3">
    <name type="scientific">Cupriavidus numazuensis</name>
    <dbReference type="NCBI Taxonomy" id="221992"/>
    <lineage>
        <taxon>Bacteria</taxon>
        <taxon>Pseudomonadati</taxon>
        <taxon>Pseudomonadota</taxon>
        <taxon>Betaproteobacteria</taxon>
        <taxon>Burkholderiales</taxon>
        <taxon>Burkholderiaceae</taxon>
        <taxon>Cupriavidus</taxon>
    </lineage>
</organism>
<reference evidence="2 3" key="1">
    <citation type="submission" date="2021-03" db="EMBL/GenBank/DDBJ databases">
        <authorList>
            <person name="Peeters C."/>
        </authorList>
    </citation>
    <scope>NUCLEOTIDE SEQUENCE [LARGE SCALE GENOMIC DNA]</scope>
    <source>
        <strain evidence="2 3">LMG 26411</strain>
    </source>
</reference>
<feature type="domain" description="Phasin" evidence="1">
    <location>
        <begin position="5"/>
        <end position="104"/>
    </location>
</feature>
<name>A0ABM8TWM8_9BURK</name>
<sequence length="186" mass="20062">MWTVEQCKNVQAAGLDAMLGLAKQAFDGFEKVVALNLQTTKTSLALTREGVSKILSAQSPQELTELQMEWLQPLTDHALTYRHQLADILAATRAEFAKVAEAQYAASRGQLQDFFEGAVNNAPSGSTSPLGAWQEAIKATTMLFESMQSTTKQAVEVAEGSFNTAVEAASRGARRREAQTTHGAAK</sequence>
<dbReference type="InterPro" id="IPR010127">
    <property type="entry name" value="Phasin_subfam-1"/>
</dbReference>
<evidence type="ECO:0000259" key="1">
    <source>
        <dbReference type="Pfam" id="PF09361"/>
    </source>
</evidence>
<keyword evidence="3" id="KW-1185">Reference proteome</keyword>
<dbReference type="Pfam" id="PF09361">
    <property type="entry name" value="Phasin_2"/>
    <property type="match status" value="1"/>
</dbReference>
<evidence type="ECO:0000313" key="3">
    <source>
        <dbReference type="Proteomes" id="UP000672657"/>
    </source>
</evidence>
<proteinExistence type="predicted"/>
<gene>
    <name evidence="2" type="ORF">LMG26411_08094</name>
</gene>
<accession>A0ABM8TWM8</accession>
<dbReference type="RefSeq" id="WP_211958777.1">
    <property type="nucleotide sequence ID" value="NZ_CAJPVI010000117.1"/>
</dbReference>
<comment type="caution">
    <text evidence="2">The sequence shown here is derived from an EMBL/GenBank/DDBJ whole genome shotgun (WGS) entry which is preliminary data.</text>
</comment>
<dbReference type="Proteomes" id="UP000672657">
    <property type="component" value="Unassembled WGS sequence"/>
</dbReference>
<protein>
    <recommendedName>
        <fullName evidence="1">Phasin domain-containing protein</fullName>
    </recommendedName>
</protein>